<evidence type="ECO:0000313" key="2">
    <source>
        <dbReference type="EMBL" id="CAK9261386.1"/>
    </source>
</evidence>
<organism evidence="2 3">
    <name type="scientific">Sphagnum jensenii</name>
    <dbReference type="NCBI Taxonomy" id="128206"/>
    <lineage>
        <taxon>Eukaryota</taxon>
        <taxon>Viridiplantae</taxon>
        <taxon>Streptophyta</taxon>
        <taxon>Embryophyta</taxon>
        <taxon>Bryophyta</taxon>
        <taxon>Sphagnophytina</taxon>
        <taxon>Sphagnopsida</taxon>
        <taxon>Sphagnales</taxon>
        <taxon>Sphagnaceae</taxon>
        <taxon>Sphagnum</taxon>
    </lineage>
</organism>
<evidence type="ECO:0000313" key="3">
    <source>
        <dbReference type="Proteomes" id="UP001497444"/>
    </source>
</evidence>
<proteinExistence type="predicted"/>
<evidence type="ECO:0000259" key="1">
    <source>
        <dbReference type="PROSITE" id="PS51382"/>
    </source>
</evidence>
<dbReference type="EMBL" id="OZ020109">
    <property type="protein sequence ID" value="CAK9261386.1"/>
    <property type="molecule type" value="Genomic_DNA"/>
</dbReference>
<protein>
    <recommendedName>
        <fullName evidence="1">SPX domain-containing protein</fullName>
    </recommendedName>
</protein>
<keyword evidence="3" id="KW-1185">Reference proteome</keyword>
<reference evidence="2" key="1">
    <citation type="submission" date="2024-02" db="EMBL/GenBank/DDBJ databases">
        <authorList>
            <consortium name="ELIXIR-Norway"/>
            <consortium name="Elixir Norway"/>
        </authorList>
    </citation>
    <scope>NUCLEOTIDE SEQUENCE</scope>
</reference>
<dbReference type="Proteomes" id="UP001497444">
    <property type="component" value="Chromosome 14"/>
</dbReference>
<gene>
    <name evidence="2" type="ORF">CSSPJE1EN1_LOCUS6864</name>
</gene>
<dbReference type="PROSITE" id="PS51382">
    <property type="entry name" value="SPX"/>
    <property type="match status" value="1"/>
</dbReference>
<feature type="domain" description="SPX" evidence="1">
    <location>
        <begin position="1"/>
        <end position="139"/>
    </location>
</feature>
<name>A0ABP0W616_9BRYO</name>
<accession>A0ABP0W616</accession>
<dbReference type="InterPro" id="IPR004331">
    <property type="entry name" value="SPX_dom"/>
</dbReference>
<sequence length="139" mass="15520">MKFGKLLAGAVEAMPCEYRDKFLEYKLFKQHISVYVKGACRCAVEGEIERSTPEELSSDASGPHSAAAPAFLREPPCYTDPCGMCERPVLHNRNQPAGPKSTVTFQAFVFEGLLDKQVSKINKFFNRSHQEYIATINVS</sequence>